<feature type="compositionally biased region" description="Low complexity" evidence="6">
    <location>
        <begin position="195"/>
        <end position="213"/>
    </location>
</feature>
<dbReference type="STRING" id="30066.A0A182VF15"/>
<evidence type="ECO:0000313" key="9">
    <source>
        <dbReference type="Proteomes" id="UP000075903"/>
    </source>
</evidence>
<evidence type="ECO:0000256" key="1">
    <source>
        <dbReference type="ARBA" id="ARBA00004123"/>
    </source>
</evidence>
<comment type="subcellular location">
    <subcellularLocation>
        <location evidence="1">Nucleus</location>
    </subcellularLocation>
</comment>
<evidence type="ECO:0000256" key="3">
    <source>
        <dbReference type="ARBA" id="ARBA00022801"/>
    </source>
</evidence>
<dbReference type="NCBIfam" id="TIGR01662">
    <property type="entry name" value="HAD-SF-IIIA"/>
    <property type="match status" value="1"/>
</dbReference>
<organism evidence="8 9">
    <name type="scientific">Anopheles merus</name>
    <name type="common">Mosquito</name>
    <dbReference type="NCBI Taxonomy" id="30066"/>
    <lineage>
        <taxon>Eukaryota</taxon>
        <taxon>Metazoa</taxon>
        <taxon>Ecdysozoa</taxon>
        <taxon>Arthropoda</taxon>
        <taxon>Hexapoda</taxon>
        <taxon>Insecta</taxon>
        <taxon>Pterygota</taxon>
        <taxon>Neoptera</taxon>
        <taxon>Endopterygota</taxon>
        <taxon>Diptera</taxon>
        <taxon>Nematocera</taxon>
        <taxon>Culicoidea</taxon>
        <taxon>Culicidae</taxon>
        <taxon>Anophelinae</taxon>
        <taxon>Anopheles</taxon>
    </lineage>
</organism>
<dbReference type="InterPro" id="IPR013954">
    <property type="entry name" value="PNK3P"/>
</dbReference>
<feature type="compositionally biased region" description="Basic and acidic residues" evidence="6">
    <location>
        <begin position="172"/>
        <end position="193"/>
    </location>
</feature>
<keyword evidence="4" id="KW-0234">DNA repair</keyword>
<evidence type="ECO:0000256" key="4">
    <source>
        <dbReference type="ARBA" id="ARBA00023204"/>
    </source>
</evidence>
<dbReference type="SUPFAM" id="SSF52540">
    <property type="entry name" value="P-loop containing nucleoside triphosphate hydrolases"/>
    <property type="match status" value="1"/>
</dbReference>
<dbReference type="VEuPathDB" id="VectorBase:AMEM013862"/>
<dbReference type="FunFam" id="3.40.50.1000:FF:000078">
    <property type="entry name" value="Bifunctional polynucleotide phosphatase/kinase"/>
    <property type="match status" value="1"/>
</dbReference>
<evidence type="ECO:0000259" key="7">
    <source>
        <dbReference type="Pfam" id="PF17913"/>
    </source>
</evidence>
<dbReference type="Pfam" id="PF17913">
    <property type="entry name" value="FHA_2"/>
    <property type="match status" value="1"/>
</dbReference>
<evidence type="ECO:0000256" key="6">
    <source>
        <dbReference type="SAM" id="MobiDB-lite"/>
    </source>
</evidence>
<dbReference type="NCBIfam" id="TIGR01663">
    <property type="entry name" value="PNK-3'Pase"/>
    <property type="match status" value="1"/>
</dbReference>
<dbReference type="PANTHER" id="PTHR12083">
    <property type="entry name" value="BIFUNCTIONAL POLYNUCLEOTIDE PHOSPHATASE/KINASE"/>
    <property type="match status" value="1"/>
</dbReference>
<dbReference type="PANTHER" id="PTHR12083:SF9">
    <property type="entry name" value="BIFUNCTIONAL POLYNUCLEOTIDE PHOSPHATASE_KINASE"/>
    <property type="match status" value="1"/>
</dbReference>
<feature type="compositionally biased region" description="Low complexity" evidence="6">
    <location>
        <begin position="144"/>
        <end position="169"/>
    </location>
</feature>
<dbReference type="InterPro" id="IPR027417">
    <property type="entry name" value="P-loop_NTPase"/>
</dbReference>
<dbReference type="SUPFAM" id="SSF56784">
    <property type="entry name" value="HAD-like"/>
    <property type="match status" value="1"/>
</dbReference>
<protein>
    <recommendedName>
        <fullName evidence="7">PNK FHA domain-containing protein</fullName>
    </recommendedName>
</protein>
<dbReference type="Gene3D" id="2.60.200.20">
    <property type="match status" value="1"/>
</dbReference>
<dbReference type="NCBIfam" id="TIGR01664">
    <property type="entry name" value="DNA-3'-Pase"/>
    <property type="match status" value="1"/>
</dbReference>
<dbReference type="InterPro" id="IPR006550">
    <property type="entry name" value="PNKP"/>
</dbReference>
<evidence type="ECO:0000313" key="8">
    <source>
        <dbReference type="EnsemblMetazoa" id="AMEM013862-PA"/>
    </source>
</evidence>
<feature type="region of interest" description="Disordered" evidence="6">
    <location>
        <begin position="134"/>
        <end position="250"/>
    </location>
</feature>
<keyword evidence="5" id="KW-0539">Nucleus</keyword>
<dbReference type="InterPro" id="IPR006551">
    <property type="entry name" value="Polynucleotide_phosphatase"/>
</dbReference>
<dbReference type="FunFam" id="3.40.50.300:FF:000737">
    <property type="entry name" value="Bifunctional polynucleotide phosphatase/kinase"/>
    <property type="match status" value="1"/>
</dbReference>
<dbReference type="Gene3D" id="3.40.50.300">
    <property type="entry name" value="P-loop containing nucleotide triphosphate hydrolases"/>
    <property type="match status" value="1"/>
</dbReference>
<evidence type="ECO:0000256" key="5">
    <source>
        <dbReference type="ARBA" id="ARBA00023242"/>
    </source>
</evidence>
<name>A0A182VF15_ANOME</name>
<dbReference type="InterPro" id="IPR023214">
    <property type="entry name" value="HAD_sf"/>
</dbReference>
<keyword evidence="3" id="KW-0378">Hydrolase</keyword>
<evidence type="ECO:0000256" key="2">
    <source>
        <dbReference type="ARBA" id="ARBA00022763"/>
    </source>
</evidence>
<reference evidence="8" key="1">
    <citation type="submission" date="2020-05" db="UniProtKB">
        <authorList>
            <consortium name="EnsemblMetazoa"/>
        </authorList>
    </citation>
    <scope>IDENTIFICATION</scope>
    <source>
        <strain evidence="8">MAF</strain>
    </source>
</reference>
<dbReference type="InterPro" id="IPR036412">
    <property type="entry name" value="HAD-like_sf"/>
</dbReference>
<dbReference type="Proteomes" id="UP000075903">
    <property type="component" value="Unassembled WGS sequence"/>
</dbReference>
<dbReference type="GO" id="GO:0005634">
    <property type="term" value="C:nucleus"/>
    <property type="evidence" value="ECO:0007669"/>
    <property type="project" value="UniProtKB-SubCell"/>
</dbReference>
<keyword evidence="2" id="KW-0227">DNA damage</keyword>
<dbReference type="Pfam" id="PF08645">
    <property type="entry name" value="PNK3P"/>
    <property type="match status" value="1"/>
</dbReference>
<dbReference type="Pfam" id="PF13671">
    <property type="entry name" value="AAA_33"/>
    <property type="match status" value="1"/>
</dbReference>
<dbReference type="InterPro" id="IPR041388">
    <property type="entry name" value="FHA_2"/>
</dbReference>
<keyword evidence="9" id="KW-1185">Reference proteome</keyword>
<dbReference type="Gene3D" id="3.40.50.1000">
    <property type="entry name" value="HAD superfamily/HAD-like"/>
    <property type="match status" value="1"/>
</dbReference>
<dbReference type="CDD" id="cd01625">
    <property type="entry name" value="HAD_PNP"/>
    <property type="match status" value="1"/>
</dbReference>
<dbReference type="VEuPathDB" id="VectorBase:AMEM21_007632"/>
<feature type="domain" description="PNK FHA" evidence="7">
    <location>
        <begin position="34"/>
        <end position="102"/>
    </location>
</feature>
<dbReference type="GO" id="GO:0006281">
    <property type="term" value="P:DNA repair"/>
    <property type="evidence" value="ECO:0007669"/>
    <property type="project" value="UniProtKB-KW"/>
</dbReference>
<dbReference type="SUPFAM" id="SSF49879">
    <property type="entry name" value="SMAD/FHA domain"/>
    <property type="match status" value="1"/>
</dbReference>
<dbReference type="GO" id="GO:0046403">
    <property type="term" value="F:polynucleotide 3'-phosphatase activity"/>
    <property type="evidence" value="ECO:0007669"/>
    <property type="project" value="InterPro"/>
</dbReference>
<dbReference type="GO" id="GO:0046404">
    <property type="term" value="F:ATP-dependent polydeoxyribonucleotide 5'-hydroxyl-kinase activity"/>
    <property type="evidence" value="ECO:0007669"/>
    <property type="project" value="InterPro"/>
</dbReference>
<accession>A0A182VF15</accession>
<dbReference type="InterPro" id="IPR008984">
    <property type="entry name" value="SMAD_FHA_dom_sf"/>
</dbReference>
<dbReference type="AlphaFoldDB" id="A0A182VF15"/>
<proteinExistence type="predicted"/>
<dbReference type="InterPro" id="IPR006549">
    <property type="entry name" value="HAD-SF_hydro_IIIA"/>
</dbReference>
<dbReference type="GO" id="GO:0003690">
    <property type="term" value="F:double-stranded DNA binding"/>
    <property type="evidence" value="ECO:0007669"/>
    <property type="project" value="TreeGrafter"/>
</dbReference>
<dbReference type="EnsemblMetazoa" id="AMEM013862-RA">
    <property type="protein sequence ID" value="AMEM013862-PA"/>
    <property type="gene ID" value="AMEM013862"/>
</dbReference>
<sequence length="636" mass="71101">MRLFTCRPVVLCRLLAGCPVNRSCKNMPKILKECVIKPLSPEYLPIRINTEQTMVGRSPETQIQDELCSRKQVCLKANLEQGYVLVKSLGLNPSVLNGKELKRNIGYEAVHGDILELVPGMYKYVFDFIYEPSTSEEEKGPQTSKKSSNASSSGNRSGSSRTNASSTSNGKRSREESSPKEETEIAQKVDKTSKRSSSGKRSSPSRSNASNSGSEKRSREESSPKRSKQAASPVPVEKRKPSLAPTTEGRWEASDDKLLHIFTSAGVMASEKVAAYDMDGTLIKTKSGNVFPKSIDDWQIAFAEVPAKLKSLHRNGYKLVIFTNQAGIGKGKVRIEDFRQKIESLVRKLGVPMQVFISTGSGKYRKPRTGMWQTLCDRQQKDDGVQIDRARSFYVGDAAGRPELKKPVKRKKDHSSADRLLALNVGIRFLTPEEHFQNLPEMPWTKPEFDPREACRLAVNEPLLVPAGASLTGSGQEVIVMVGFPGSGKSHFVREHLAPKGYDIVNRDTLGSWQKCVVQMELSLRQGKSVAVDNLSPDVESRKRYVLVANRAKVPVRCFLMDVGYKHARHNNEFREMTDRSHSTISELVFNSYKSKFQEPTVAEGFTEVVKVKFVPKFASKSHEDLYRMFLLEKAK</sequence>
<feature type="compositionally biased region" description="Basic and acidic residues" evidence="6">
    <location>
        <begin position="214"/>
        <end position="224"/>
    </location>
</feature>